<protein>
    <submittedName>
        <fullName evidence="3">Double-strand break repair protein AddB</fullName>
    </submittedName>
</protein>
<evidence type="ECO:0000313" key="3">
    <source>
        <dbReference type="EMBL" id="GGE55639.1"/>
    </source>
</evidence>
<dbReference type="RefSeq" id="WP_095594310.1">
    <property type="nucleotide sequence ID" value="NZ_BMKN01000002.1"/>
</dbReference>
<comment type="caution">
    <text evidence="3">The sequence shown here is derived from an EMBL/GenBank/DDBJ whole genome shotgun (WGS) entry which is preliminary data.</text>
</comment>
<dbReference type="InterPro" id="IPR038726">
    <property type="entry name" value="PDDEXK_AddAB-type"/>
</dbReference>
<feature type="compositionally biased region" description="Pro residues" evidence="1">
    <location>
        <begin position="702"/>
        <end position="712"/>
    </location>
</feature>
<evidence type="ECO:0000259" key="2">
    <source>
        <dbReference type="Pfam" id="PF12705"/>
    </source>
</evidence>
<dbReference type="InterPro" id="IPR027417">
    <property type="entry name" value="P-loop_NTPase"/>
</dbReference>
<dbReference type="EMBL" id="BMKN01000002">
    <property type="protein sequence ID" value="GGE55639.1"/>
    <property type="molecule type" value="Genomic_DNA"/>
</dbReference>
<accession>A0A917AIG3</accession>
<dbReference type="InterPro" id="IPR014153">
    <property type="entry name" value="Ds_break_AddB"/>
</dbReference>
<gene>
    <name evidence="3" type="ORF">GCM10011517_24070</name>
</gene>
<dbReference type="Gene3D" id="3.90.320.10">
    <property type="match status" value="1"/>
</dbReference>
<organism evidence="3 4">
    <name type="scientific">Actibacterium pelagium</name>
    <dbReference type="NCBI Taxonomy" id="2029103"/>
    <lineage>
        <taxon>Bacteria</taxon>
        <taxon>Pseudomonadati</taxon>
        <taxon>Pseudomonadota</taxon>
        <taxon>Alphaproteobacteria</taxon>
        <taxon>Rhodobacterales</taxon>
        <taxon>Roseobacteraceae</taxon>
        <taxon>Actibacterium</taxon>
    </lineage>
</organism>
<dbReference type="OrthoDB" id="9780606at2"/>
<dbReference type="NCBIfam" id="TIGR02786">
    <property type="entry name" value="addB_alphas"/>
    <property type="match status" value="1"/>
</dbReference>
<dbReference type="InterPro" id="IPR011604">
    <property type="entry name" value="PDDEXK-like_dom_sf"/>
</dbReference>
<sequence length="985" mass="109005">MFKESGPRVFGVAPGVDFPKALIAGLEERLTSTPPQDWARVEVFVNTRRMARRLTDLLAEGPARILPRIRLITDLATDPTLTDLPKAVSPLQRRLELTQLVADLIERQPDLAPRAAAFDLADSLADLMDEMQGEGVDPAALHALDVSHLSAHWARSLAFINIIERYFGPQAMTAPDKEARQRQVVSALIERWKIAPPDHPILIAGSTGSRGTTALLMQAVAQLPQGALVLPGFDFDQPAPVWANLSKPPEKRSLAAEDHPQFRFAKLLRDLDLTHQDVPRWETTEAIPNPTRNKLISLSLRPAPVTDQWMVEGAELTDLPKACAEITLLEADSPRMEAGAIALRLRKAAEDGQKAALITPDRGLARMVGAALDRWKIEPDDSAGTPLQQTAPGRFLRHVAALFGERLTTLMLLTLLKHPLCHAEEGRNQHMLWTRELELYLRRKGCAFPDGDILRLWASTHQKDDGRQAWADWLAGKLDGLEQIGSRDLSDHIAQHRQLTEALSAGPGGQCTKLWSKNEGEKTRQAVEDLAEQAAYGGAMSPRDYADLFRAVLARDEARDPVAPHPDIMIWGTLEARVQGADLVILGGLNEGSWPSGTSPDPWLNREMRQTLGLLLPERQIGLSAHDYQQAVTAPQVVLSRAIRDAEAQTVPSRWLNRLVNLLGGLPDQGGRDALDQMKARGTQWLDWAALVDRPEHKVDPAPRPAPRPPETARPSSLSVTRIQTLIRDPYAIYARYILGLKPLDPLHPQPDAALRGTILHKVMEEFLKQNPDPSDPDAIHRLLDTADQVFAEHAPWPANRRIWRARLARVAEGFMADEVARQTLGHWIALERGGRLNLPSGFTLTAEADRIDQTDEGRLVIYDYKTGKPPSAKQVETYDKQLLLEAIMAEAGAFHDLGAGPVDHAAYIGLGASAGEQRVETPADLLTQTRDDLIKLIAAYAQPDQGYLARRSLEKREDVTDYDHLSRYGEWNEGDAAPEQEVGK</sequence>
<dbReference type="SUPFAM" id="SSF52980">
    <property type="entry name" value="Restriction endonuclease-like"/>
    <property type="match status" value="1"/>
</dbReference>
<feature type="domain" description="PD-(D/E)XK endonuclease-like" evidence="2">
    <location>
        <begin position="717"/>
        <end position="944"/>
    </location>
</feature>
<reference evidence="3" key="1">
    <citation type="journal article" date="2014" name="Int. J. Syst. Evol. Microbiol.">
        <title>Complete genome sequence of Corynebacterium casei LMG S-19264T (=DSM 44701T), isolated from a smear-ripened cheese.</title>
        <authorList>
            <consortium name="US DOE Joint Genome Institute (JGI-PGF)"/>
            <person name="Walter F."/>
            <person name="Albersmeier A."/>
            <person name="Kalinowski J."/>
            <person name="Ruckert C."/>
        </authorList>
    </citation>
    <scope>NUCLEOTIDE SEQUENCE</scope>
    <source>
        <strain evidence="3">CGMCC 1.16012</strain>
    </source>
</reference>
<feature type="region of interest" description="Disordered" evidence="1">
    <location>
        <begin position="697"/>
        <end position="717"/>
    </location>
</feature>
<dbReference type="SUPFAM" id="SSF52540">
    <property type="entry name" value="P-loop containing nucleoside triphosphate hydrolases"/>
    <property type="match status" value="1"/>
</dbReference>
<dbReference type="InterPro" id="IPR011335">
    <property type="entry name" value="Restrct_endonuc-II-like"/>
</dbReference>
<name>A0A917AIG3_9RHOB</name>
<dbReference type="Pfam" id="PF12705">
    <property type="entry name" value="PDDEXK_1"/>
    <property type="match status" value="1"/>
</dbReference>
<evidence type="ECO:0000313" key="4">
    <source>
        <dbReference type="Proteomes" id="UP000606730"/>
    </source>
</evidence>
<evidence type="ECO:0000256" key="1">
    <source>
        <dbReference type="SAM" id="MobiDB-lite"/>
    </source>
</evidence>
<keyword evidence="4" id="KW-1185">Reference proteome</keyword>
<dbReference type="AlphaFoldDB" id="A0A917AIG3"/>
<dbReference type="Proteomes" id="UP000606730">
    <property type="component" value="Unassembled WGS sequence"/>
</dbReference>
<reference evidence="3" key="2">
    <citation type="submission" date="2020-09" db="EMBL/GenBank/DDBJ databases">
        <authorList>
            <person name="Sun Q."/>
            <person name="Zhou Y."/>
        </authorList>
    </citation>
    <scope>NUCLEOTIDE SEQUENCE</scope>
    <source>
        <strain evidence="3">CGMCC 1.16012</strain>
    </source>
</reference>
<proteinExistence type="predicted"/>